<accession>A0AAD5TLK4</accession>
<feature type="domain" description="Phytase-like" evidence="2">
    <location>
        <begin position="47"/>
        <end position="165"/>
    </location>
</feature>
<sequence length="317" mass="34147">MRLFSVLSTLLAPAAVLGAVVPPVHARPADCSGTSLYDRLPSKFEPSDLAFDHKTSTLYIVSDNGQLGALTEVDSDNGPDATVYVLGKQFDLEGSTLVPSRPGFIYLGNEYPAAIVEYELASSQVTRQWALQPFFDDSPTPKASKNSGLESLVFRQTNGSLTTFYVGRQADARVFVVNIALDEKSTTDVILVGTLDPPGPGIDLSSMTIFRDLLWLLYDKREQALALPLAAATIPPDATGTVDDTGAASEEVGTLEFTTRGQEGLAFVELADGQKFVFVGVDPPKHKGDKDLRRYDFDTFFECFSQNGAPPAPLVTA</sequence>
<dbReference type="Pfam" id="PF13449">
    <property type="entry name" value="Phytase-like"/>
    <property type="match status" value="1"/>
</dbReference>
<organism evidence="3 4">
    <name type="scientific">Geranomyces variabilis</name>
    <dbReference type="NCBI Taxonomy" id="109894"/>
    <lineage>
        <taxon>Eukaryota</taxon>
        <taxon>Fungi</taxon>
        <taxon>Fungi incertae sedis</taxon>
        <taxon>Chytridiomycota</taxon>
        <taxon>Chytridiomycota incertae sedis</taxon>
        <taxon>Chytridiomycetes</taxon>
        <taxon>Spizellomycetales</taxon>
        <taxon>Powellomycetaceae</taxon>
        <taxon>Geranomyces</taxon>
    </lineage>
</organism>
<keyword evidence="4" id="KW-1185">Reference proteome</keyword>
<gene>
    <name evidence="3" type="ORF">HDU87_002250</name>
</gene>
<keyword evidence="1" id="KW-0732">Signal</keyword>
<feature type="signal peptide" evidence="1">
    <location>
        <begin position="1"/>
        <end position="26"/>
    </location>
</feature>
<evidence type="ECO:0000259" key="2">
    <source>
        <dbReference type="Pfam" id="PF13449"/>
    </source>
</evidence>
<dbReference type="EMBL" id="JADGJQ010000018">
    <property type="protein sequence ID" value="KAJ3180027.1"/>
    <property type="molecule type" value="Genomic_DNA"/>
</dbReference>
<reference evidence="3" key="1">
    <citation type="submission" date="2020-05" db="EMBL/GenBank/DDBJ databases">
        <title>Phylogenomic resolution of chytrid fungi.</title>
        <authorList>
            <person name="Stajich J.E."/>
            <person name="Amses K."/>
            <person name="Simmons R."/>
            <person name="Seto K."/>
            <person name="Myers J."/>
            <person name="Bonds A."/>
            <person name="Quandt C.A."/>
            <person name="Barry K."/>
            <person name="Liu P."/>
            <person name="Grigoriev I."/>
            <person name="Longcore J.E."/>
            <person name="James T.Y."/>
        </authorList>
    </citation>
    <scope>NUCLEOTIDE SEQUENCE</scope>
    <source>
        <strain evidence="3">JEL0379</strain>
    </source>
</reference>
<feature type="chain" id="PRO_5042249352" description="Phytase-like domain-containing protein" evidence="1">
    <location>
        <begin position="27"/>
        <end position="317"/>
    </location>
</feature>
<evidence type="ECO:0000256" key="1">
    <source>
        <dbReference type="SAM" id="SignalP"/>
    </source>
</evidence>
<dbReference type="SUPFAM" id="SSF75011">
    <property type="entry name" value="3-carboxy-cis,cis-mucoante lactonizing enzyme"/>
    <property type="match status" value="1"/>
</dbReference>
<protein>
    <recommendedName>
        <fullName evidence="2">Phytase-like domain-containing protein</fullName>
    </recommendedName>
</protein>
<evidence type="ECO:0000313" key="3">
    <source>
        <dbReference type="EMBL" id="KAJ3180027.1"/>
    </source>
</evidence>
<evidence type="ECO:0000313" key="4">
    <source>
        <dbReference type="Proteomes" id="UP001212152"/>
    </source>
</evidence>
<name>A0AAD5TLK4_9FUNG</name>
<dbReference type="AlphaFoldDB" id="A0AAD5TLK4"/>
<proteinExistence type="predicted"/>
<dbReference type="Proteomes" id="UP001212152">
    <property type="component" value="Unassembled WGS sequence"/>
</dbReference>
<comment type="caution">
    <text evidence="3">The sequence shown here is derived from an EMBL/GenBank/DDBJ whole genome shotgun (WGS) entry which is preliminary data.</text>
</comment>
<dbReference type="InterPro" id="IPR027372">
    <property type="entry name" value="Phytase-like_dom"/>
</dbReference>